<organism evidence="1">
    <name type="scientific">freshwater metagenome</name>
    <dbReference type="NCBI Taxonomy" id="449393"/>
    <lineage>
        <taxon>unclassified sequences</taxon>
        <taxon>metagenomes</taxon>
        <taxon>ecological metagenomes</taxon>
    </lineage>
</organism>
<evidence type="ECO:0000313" key="1">
    <source>
        <dbReference type="EMBL" id="CAB4645135.1"/>
    </source>
</evidence>
<sequence>MVRPLTVIVFVLPIALSAKTPAAEAVDKVTASAPMTPDRAAVPVMSWDVAAVVPSYTLLFAVMPVTESALAVMFAVAVGCARVYRPACAPPRRVPVAVTVLPLATVLSPKAPVAPALLMVTVSPLTTPFRVALVKFNVAVVDRSYSLLAAVMPEMVRAFAVTTNV</sequence>
<dbReference type="AlphaFoldDB" id="A0A6J6K9T5"/>
<proteinExistence type="predicted"/>
<dbReference type="EMBL" id="CAEZWJ010000003">
    <property type="protein sequence ID" value="CAB4645135.1"/>
    <property type="molecule type" value="Genomic_DNA"/>
</dbReference>
<protein>
    <submittedName>
        <fullName evidence="1">Unannotated protein</fullName>
    </submittedName>
</protein>
<accession>A0A6J6K9T5</accession>
<name>A0A6J6K9T5_9ZZZZ</name>
<gene>
    <name evidence="1" type="ORF">UFOPK2214_00192</name>
</gene>
<reference evidence="1" key="1">
    <citation type="submission" date="2020-05" db="EMBL/GenBank/DDBJ databases">
        <authorList>
            <person name="Chiriac C."/>
            <person name="Salcher M."/>
            <person name="Ghai R."/>
            <person name="Kavagutti S V."/>
        </authorList>
    </citation>
    <scope>NUCLEOTIDE SEQUENCE</scope>
</reference>